<dbReference type="Proteomes" id="UP000886523">
    <property type="component" value="Unassembled WGS sequence"/>
</dbReference>
<organism evidence="1 2">
    <name type="scientific">Hydnum rufescens UP504</name>
    <dbReference type="NCBI Taxonomy" id="1448309"/>
    <lineage>
        <taxon>Eukaryota</taxon>
        <taxon>Fungi</taxon>
        <taxon>Dikarya</taxon>
        <taxon>Basidiomycota</taxon>
        <taxon>Agaricomycotina</taxon>
        <taxon>Agaricomycetes</taxon>
        <taxon>Cantharellales</taxon>
        <taxon>Hydnaceae</taxon>
        <taxon>Hydnum</taxon>
    </lineage>
</organism>
<gene>
    <name evidence="1" type="ORF">BS47DRAFT_1347724</name>
</gene>
<keyword evidence="2" id="KW-1185">Reference proteome</keyword>
<accession>A0A9P6DUH4</accession>
<dbReference type="EMBL" id="MU129013">
    <property type="protein sequence ID" value="KAF9510610.1"/>
    <property type="molecule type" value="Genomic_DNA"/>
</dbReference>
<protein>
    <submittedName>
        <fullName evidence="1">Uncharacterized protein</fullName>
    </submittedName>
</protein>
<comment type="caution">
    <text evidence="1">The sequence shown here is derived from an EMBL/GenBank/DDBJ whole genome shotgun (WGS) entry which is preliminary data.</text>
</comment>
<sequence length="59" mass="6292">MFGISFFNPFYAHRLFGAPTTAVPARGFGNRTALDLLGLCAFSMALLRPESSTPTISPG</sequence>
<evidence type="ECO:0000313" key="2">
    <source>
        <dbReference type="Proteomes" id="UP000886523"/>
    </source>
</evidence>
<reference evidence="1" key="1">
    <citation type="journal article" date="2020" name="Nat. Commun.">
        <title>Large-scale genome sequencing of mycorrhizal fungi provides insights into the early evolution of symbiotic traits.</title>
        <authorList>
            <person name="Miyauchi S."/>
            <person name="Kiss E."/>
            <person name="Kuo A."/>
            <person name="Drula E."/>
            <person name="Kohler A."/>
            <person name="Sanchez-Garcia M."/>
            <person name="Morin E."/>
            <person name="Andreopoulos B."/>
            <person name="Barry K.W."/>
            <person name="Bonito G."/>
            <person name="Buee M."/>
            <person name="Carver A."/>
            <person name="Chen C."/>
            <person name="Cichocki N."/>
            <person name="Clum A."/>
            <person name="Culley D."/>
            <person name="Crous P.W."/>
            <person name="Fauchery L."/>
            <person name="Girlanda M."/>
            <person name="Hayes R.D."/>
            <person name="Keri Z."/>
            <person name="LaButti K."/>
            <person name="Lipzen A."/>
            <person name="Lombard V."/>
            <person name="Magnuson J."/>
            <person name="Maillard F."/>
            <person name="Murat C."/>
            <person name="Nolan M."/>
            <person name="Ohm R.A."/>
            <person name="Pangilinan J."/>
            <person name="Pereira M.F."/>
            <person name="Perotto S."/>
            <person name="Peter M."/>
            <person name="Pfister S."/>
            <person name="Riley R."/>
            <person name="Sitrit Y."/>
            <person name="Stielow J.B."/>
            <person name="Szollosi G."/>
            <person name="Zifcakova L."/>
            <person name="Stursova M."/>
            <person name="Spatafora J.W."/>
            <person name="Tedersoo L."/>
            <person name="Vaario L.M."/>
            <person name="Yamada A."/>
            <person name="Yan M."/>
            <person name="Wang P."/>
            <person name="Xu J."/>
            <person name="Bruns T."/>
            <person name="Baldrian P."/>
            <person name="Vilgalys R."/>
            <person name="Dunand C."/>
            <person name="Henrissat B."/>
            <person name="Grigoriev I.V."/>
            <person name="Hibbett D."/>
            <person name="Nagy L.G."/>
            <person name="Martin F.M."/>
        </authorList>
    </citation>
    <scope>NUCLEOTIDE SEQUENCE</scope>
    <source>
        <strain evidence="1">UP504</strain>
    </source>
</reference>
<proteinExistence type="predicted"/>
<dbReference type="AlphaFoldDB" id="A0A9P6DUH4"/>
<name>A0A9P6DUH4_9AGAM</name>
<evidence type="ECO:0000313" key="1">
    <source>
        <dbReference type="EMBL" id="KAF9510610.1"/>
    </source>
</evidence>